<evidence type="ECO:0000313" key="1">
    <source>
        <dbReference type="EMBL" id="KAK3065463.1"/>
    </source>
</evidence>
<dbReference type="Proteomes" id="UP001186974">
    <property type="component" value="Unassembled WGS sequence"/>
</dbReference>
<comment type="caution">
    <text evidence="1">The sequence shown here is derived from an EMBL/GenBank/DDBJ whole genome shotgun (WGS) entry which is preliminary data.</text>
</comment>
<accession>A0ACC3DDG2</accession>
<dbReference type="EMBL" id="JAWDJW010006335">
    <property type="protein sequence ID" value="KAK3065463.1"/>
    <property type="molecule type" value="Genomic_DNA"/>
</dbReference>
<keyword evidence="2" id="KW-1185">Reference proteome</keyword>
<proteinExistence type="predicted"/>
<evidence type="ECO:0000313" key="2">
    <source>
        <dbReference type="Proteomes" id="UP001186974"/>
    </source>
</evidence>
<sequence>MAGSYAEFVPVVHIVGYSNVAPRKAWAIMHHFLGNGRFDMYEKMAKEITCATTVLDDPATAAAEIDRVLNTMMYESRAAYIGISTDIAYATVSDEQLGTTIVRSLPLNDAEMQGRVIVEIRDRMQTKSSPIIIVDGGAVRHQCTAEVDGLVEATKFPTFVTAMGKGAANETLPTYGGVYGGAGTHPDVKKAVEGADAVFWLGNYPLDFNTGEFTDNVKEEIIVDFQRFYVKIRSPKYDVEMKGVLQALVQDLQKSPLSRAAALKVPWNPYPLHGLKAEGKLTQDYLWTTLGSFFRSGDLVIGETGTSAFGLCDSKLPVDVTMWNQTAVKEFEGKYDLKPIVFVLNNDGYTVERLIHGKDAEYNKVPYLDYGALAKALGPDFPSEYYGPVKTCEELTNLLDNETLAKAECFQMVELILDMLDAPANLKMTGAAIDAFNKAVNGKTVQGA</sequence>
<name>A0ACC3DDG2_9PEZI</name>
<protein>
    <submittedName>
        <fullName evidence="1">Uncharacterized protein</fullName>
    </submittedName>
</protein>
<reference evidence="1" key="1">
    <citation type="submission" date="2024-09" db="EMBL/GenBank/DDBJ databases">
        <title>Black Yeasts Isolated from many extreme environments.</title>
        <authorList>
            <person name="Coleine C."/>
            <person name="Stajich J.E."/>
            <person name="Selbmann L."/>
        </authorList>
    </citation>
    <scope>NUCLEOTIDE SEQUENCE</scope>
    <source>
        <strain evidence="1">CCFEE 5737</strain>
    </source>
</reference>
<gene>
    <name evidence="1" type="ORF">LTS18_006174</name>
</gene>
<organism evidence="1 2">
    <name type="scientific">Coniosporium uncinatum</name>
    <dbReference type="NCBI Taxonomy" id="93489"/>
    <lineage>
        <taxon>Eukaryota</taxon>
        <taxon>Fungi</taxon>
        <taxon>Dikarya</taxon>
        <taxon>Ascomycota</taxon>
        <taxon>Pezizomycotina</taxon>
        <taxon>Dothideomycetes</taxon>
        <taxon>Dothideomycetes incertae sedis</taxon>
        <taxon>Coniosporium</taxon>
    </lineage>
</organism>